<dbReference type="PROSITE" id="PS51000">
    <property type="entry name" value="HTH_DEOR_2"/>
    <property type="match status" value="1"/>
</dbReference>
<dbReference type="SUPFAM" id="SSF46785">
    <property type="entry name" value="Winged helix' DNA-binding domain"/>
    <property type="match status" value="1"/>
</dbReference>
<keyword evidence="3" id="KW-0804">Transcription</keyword>
<keyword evidence="6" id="KW-1185">Reference proteome</keyword>
<dbReference type="Proteomes" id="UP000326852">
    <property type="component" value="Unassembled WGS sequence"/>
</dbReference>
<dbReference type="InterPro" id="IPR014036">
    <property type="entry name" value="DeoR-like_C"/>
</dbReference>
<dbReference type="Gene3D" id="3.40.50.1360">
    <property type="match status" value="1"/>
</dbReference>
<dbReference type="InterPro" id="IPR037171">
    <property type="entry name" value="NagB/RpiA_transferase-like"/>
</dbReference>
<dbReference type="PRINTS" id="PR00037">
    <property type="entry name" value="HTHLACR"/>
</dbReference>
<dbReference type="InterPro" id="IPR050313">
    <property type="entry name" value="Carb_Metab_HTH_regulators"/>
</dbReference>
<feature type="domain" description="HTH deoR-type" evidence="4">
    <location>
        <begin position="3"/>
        <end position="58"/>
    </location>
</feature>
<protein>
    <submittedName>
        <fullName evidence="5">DeoR family transcriptional regulator</fullName>
    </submittedName>
</protein>
<dbReference type="Pfam" id="PF00455">
    <property type="entry name" value="DeoRC"/>
    <property type="match status" value="1"/>
</dbReference>
<gene>
    <name evidence="5" type="ORF">GD627_11405</name>
</gene>
<dbReference type="EMBL" id="VTFX01000005">
    <property type="protein sequence ID" value="KAD3514918.1"/>
    <property type="molecule type" value="Genomic_DNA"/>
</dbReference>
<keyword evidence="1" id="KW-0805">Transcription regulation</keyword>
<dbReference type="SUPFAM" id="SSF100950">
    <property type="entry name" value="NagB/RpiA/CoA transferase-like"/>
    <property type="match status" value="1"/>
</dbReference>
<dbReference type="SMART" id="SM01134">
    <property type="entry name" value="DeoRC"/>
    <property type="match status" value="1"/>
</dbReference>
<evidence type="ECO:0000313" key="5">
    <source>
        <dbReference type="EMBL" id="KAD3514918.1"/>
    </source>
</evidence>
<dbReference type="InterPro" id="IPR001034">
    <property type="entry name" value="DeoR_HTH"/>
</dbReference>
<accession>A0A5N6MG73</accession>
<dbReference type="PANTHER" id="PTHR30363">
    <property type="entry name" value="HTH-TYPE TRANSCRIPTIONAL REGULATOR SRLR-RELATED"/>
    <property type="match status" value="1"/>
</dbReference>
<evidence type="ECO:0000256" key="3">
    <source>
        <dbReference type="ARBA" id="ARBA00023163"/>
    </source>
</evidence>
<dbReference type="InterPro" id="IPR036390">
    <property type="entry name" value="WH_DNA-bd_sf"/>
</dbReference>
<dbReference type="SMART" id="SM00420">
    <property type="entry name" value="HTH_DEOR"/>
    <property type="match status" value="1"/>
</dbReference>
<proteinExistence type="predicted"/>
<dbReference type="RefSeq" id="WP_152272599.1">
    <property type="nucleotide sequence ID" value="NZ_VTFX01000005.1"/>
</dbReference>
<organism evidence="5 6">
    <name type="scientific">Arthrobacter yangruifuii</name>
    <dbReference type="NCBI Taxonomy" id="2606616"/>
    <lineage>
        <taxon>Bacteria</taxon>
        <taxon>Bacillati</taxon>
        <taxon>Actinomycetota</taxon>
        <taxon>Actinomycetes</taxon>
        <taxon>Micrococcales</taxon>
        <taxon>Micrococcaceae</taxon>
        <taxon>Arthrobacter</taxon>
    </lineage>
</organism>
<dbReference type="GO" id="GO:0003677">
    <property type="term" value="F:DNA binding"/>
    <property type="evidence" value="ECO:0007669"/>
    <property type="project" value="UniProtKB-KW"/>
</dbReference>
<sequence>MEKTERLNAILDLLAARGRVQVEEIMAELKVSPATARRDLDALAAQRLLTRTRGGATMEAVAYDLPTRYSRDDHTAEKQAIALAASALVPRGAVIGLCGGTTSTAIAHALGMRRDLMEPSSKPTLTVVTNAINIAVQLVVRPNIRVMVTGGTVNPRSYELVGPYTDVILQRVALDLAFVGVNGLDAEIGPTVSDEGEAAVNSLISRRASETYIVADSSKIGTRSFATLNGYVFSNLITDSGITDSEKAGFESRGTRVIVAPVKTAGRTQERAGR</sequence>
<dbReference type="PROSITE" id="PS00894">
    <property type="entry name" value="HTH_DEOR_1"/>
    <property type="match status" value="1"/>
</dbReference>
<evidence type="ECO:0000256" key="2">
    <source>
        <dbReference type="ARBA" id="ARBA00023125"/>
    </source>
</evidence>
<dbReference type="AlphaFoldDB" id="A0A5N6MG73"/>
<name>A0A5N6MG73_9MICC</name>
<keyword evidence="2" id="KW-0238">DNA-binding</keyword>
<evidence type="ECO:0000313" key="6">
    <source>
        <dbReference type="Proteomes" id="UP000326852"/>
    </source>
</evidence>
<dbReference type="InterPro" id="IPR036388">
    <property type="entry name" value="WH-like_DNA-bd_sf"/>
</dbReference>
<evidence type="ECO:0000256" key="1">
    <source>
        <dbReference type="ARBA" id="ARBA00023015"/>
    </source>
</evidence>
<comment type="caution">
    <text evidence="5">The sequence shown here is derived from an EMBL/GenBank/DDBJ whole genome shotgun (WGS) entry which is preliminary data.</text>
</comment>
<dbReference type="Gene3D" id="1.10.10.10">
    <property type="entry name" value="Winged helix-like DNA-binding domain superfamily/Winged helix DNA-binding domain"/>
    <property type="match status" value="1"/>
</dbReference>
<dbReference type="PANTHER" id="PTHR30363:SF44">
    <property type="entry name" value="AGA OPERON TRANSCRIPTIONAL REPRESSOR-RELATED"/>
    <property type="match status" value="1"/>
</dbReference>
<dbReference type="Pfam" id="PF08220">
    <property type="entry name" value="HTH_DeoR"/>
    <property type="match status" value="1"/>
</dbReference>
<evidence type="ECO:0000259" key="4">
    <source>
        <dbReference type="PROSITE" id="PS51000"/>
    </source>
</evidence>
<reference evidence="5 6" key="1">
    <citation type="submission" date="2019-08" db="EMBL/GenBank/DDBJ databases">
        <title>Arthrobacter sp. nov., isolated from plateau pika and Tibetan wild ass.</title>
        <authorList>
            <person name="Ge Y."/>
        </authorList>
    </citation>
    <scope>NUCLEOTIDE SEQUENCE [LARGE SCALE GENOMIC DNA]</scope>
    <source>
        <strain evidence="5 6">785</strain>
    </source>
</reference>
<dbReference type="GO" id="GO:0003700">
    <property type="term" value="F:DNA-binding transcription factor activity"/>
    <property type="evidence" value="ECO:0007669"/>
    <property type="project" value="InterPro"/>
</dbReference>
<dbReference type="InterPro" id="IPR018356">
    <property type="entry name" value="Tscrpt_reg_HTH_DeoR_CS"/>
</dbReference>